<feature type="transmembrane region" description="Helical" evidence="12">
    <location>
        <begin position="137"/>
        <end position="161"/>
    </location>
</feature>
<dbReference type="PROSITE" id="PS00237">
    <property type="entry name" value="G_PROTEIN_RECEP_F1_1"/>
    <property type="match status" value="1"/>
</dbReference>
<reference evidence="14" key="2">
    <citation type="submission" date="2025-08" db="UniProtKB">
        <authorList>
            <consortium name="Ensembl"/>
        </authorList>
    </citation>
    <scope>IDENTIFICATION</scope>
</reference>
<dbReference type="GO" id="GO:0005886">
    <property type="term" value="C:plasma membrane"/>
    <property type="evidence" value="ECO:0007669"/>
    <property type="project" value="UniProtKB-SubCell"/>
</dbReference>
<evidence type="ECO:0000256" key="12">
    <source>
        <dbReference type="SAM" id="Phobius"/>
    </source>
</evidence>
<comment type="subcellular location">
    <subcellularLocation>
        <location evidence="1">Cell membrane</location>
        <topology evidence="1">Multi-pass membrane protein</topology>
    </subcellularLocation>
</comment>
<feature type="transmembrane region" description="Helical" evidence="12">
    <location>
        <begin position="20"/>
        <end position="45"/>
    </location>
</feature>
<evidence type="ECO:0000259" key="13">
    <source>
        <dbReference type="PROSITE" id="PS50262"/>
    </source>
</evidence>
<dbReference type="GeneTree" id="ENSGT00940000158663"/>
<dbReference type="GO" id="GO:0051379">
    <property type="term" value="F:epinephrine binding"/>
    <property type="evidence" value="ECO:0007669"/>
    <property type="project" value="TreeGrafter"/>
</dbReference>
<dbReference type="InterPro" id="IPR017452">
    <property type="entry name" value="GPCR_Rhodpsn_7TM"/>
</dbReference>
<feature type="transmembrane region" description="Helical" evidence="12">
    <location>
        <begin position="95"/>
        <end position="116"/>
    </location>
</feature>
<evidence type="ECO:0000256" key="2">
    <source>
        <dbReference type="ARBA" id="ARBA00022475"/>
    </source>
</evidence>
<feature type="region of interest" description="Disordered" evidence="11">
    <location>
        <begin position="398"/>
        <end position="431"/>
    </location>
</feature>
<feature type="transmembrane region" description="Helical" evidence="12">
    <location>
        <begin position="57"/>
        <end position="75"/>
    </location>
</feature>
<reference evidence="14" key="3">
    <citation type="submission" date="2025-09" db="UniProtKB">
        <authorList>
            <consortium name="Ensembl"/>
        </authorList>
    </citation>
    <scope>IDENTIFICATION</scope>
</reference>
<feature type="compositionally biased region" description="Polar residues" evidence="11">
    <location>
        <begin position="407"/>
        <end position="418"/>
    </location>
</feature>
<dbReference type="Proteomes" id="UP000694548">
    <property type="component" value="Chromosome sgr18"/>
</dbReference>
<dbReference type="Pfam" id="PF00001">
    <property type="entry name" value="7tm_1"/>
    <property type="match status" value="1"/>
</dbReference>
<dbReference type="Gene3D" id="1.20.1070.10">
    <property type="entry name" value="Rhodopsin 7-helix transmembrane proteins"/>
    <property type="match status" value="1"/>
</dbReference>
<dbReference type="PRINTS" id="PR00237">
    <property type="entry name" value="GPCRRHODOPSN"/>
</dbReference>
<dbReference type="InterPro" id="IPR000276">
    <property type="entry name" value="GPCR_Rhodpsn"/>
</dbReference>
<feature type="transmembrane region" description="Helical" evidence="12">
    <location>
        <begin position="194"/>
        <end position="214"/>
    </location>
</feature>
<dbReference type="AlphaFoldDB" id="A0A8C6KYB6"/>
<dbReference type="PROSITE" id="PS50262">
    <property type="entry name" value="G_PROTEIN_RECEP_F1_2"/>
    <property type="match status" value="1"/>
</dbReference>
<reference evidence="14" key="1">
    <citation type="submission" date="2014-08" db="EMBL/GenBank/DDBJ databases">
        <authorList>
            <person name="Senf B."/>
            <person name="Petzold A."/>
            <person name="Downie B.R."/>
            <person name="Koch P."/>
            <person name="Platzer M."/>
        </authorList>
    </citation>
    <scope>NUCLEOTIDE SEQUENCE [LARGE SCALE GENOMIC DNA]</scope>
    <source>
        <strain evidence="14">GRZ</strain>
    </source>
</reference>
<keyword evidence="9 10" id="KW-0807">Transducer</keyword>
<dbReference type="PRINTS" id="PR01102">
    <property type="entry name" value="5HT6RECEPTR"/>
</dbReference>
<comment type="similarity">
    <text evidence="10">Belongs to the G-protein coupled receptor 1 family.</text>
</comment>
<name>A0A8C6KYB6_NOTFU</name>
<evidence type="ECO:0000256" key="5">
    <source>
        <dbReference type="ARBA" id="ARBA00023040"/>
    </source>
</evidence>
<evidence type="ECO:0000256" key="11">
    <source>
        <dbReference type="SAM" id="MobiDB-lite"/>
    </source>
</evidence>
<evidence type="ECO:0000256" key="4">
    <source>
        <dbReference type="ARBA" id="ARBA00022989"/>
    </source>
</evidence>
<keyword evidence="2" id="KW-1003">Cell membrane</keyword>
<dbReference type="PANTHER" id="PTHR24248:SF3">
    <property type="entry name" value="BETA-3 ADRENERGIC RECEPTOR"/>
    <property type="match status" value="1"/>
</dbReference>
<evidence type="ECO:0000256" key="1">
    <source>
        <dbReference type="ARBA" id="ARBA00004651"/>
    </source>
</evidence>
<keyword evidence="7" id="KW-1015">Disulfide bond</keyword>
<keyword evidence="6 12" id="KW-0472">Membrane</keyword>
<dbReference type="Ensembl" id="ENSNFUT00015011330.1">
    <property type="protein sequence ID" value="ENSNFUP00015010785.1"/>
    <property type="gene ID" value="ENSNFUG00015005319.1"/>
</dbReference>
<feature type="domain" description="G-protein coupled receptors family 1 profile" evidence="13">
    <location>
        <begin position="37"/>
        <end position="334"/>
    </location>
</feature>
<evidence type="ECO:0000256" key="10">
    <source>
        <dbReference type="RuleBase" id="RU000688"/>
    </source>
</evidence>
<evidence type="ECO:0000313" key="15">
    <source>
        <dbReference type="Proteomes" id="UP000694548"/>
    </source>
</evidence>
<feature type="transmembrane region" description="Helical" evidence="12">
    <location>
        <begin position="279"/>
        <end position="303"/>
    </location>
</feature>
<dbReference type="GO" id="GO:0015052">
    <property type="term" value="F:beta3-adrenergic receptor activity"/>
    <property type="evidence" value="ECO:0007669"/>
    <property type="project" value="TreeGrafter"/>
</dbReference>
<evidence type="ECO:0000256" key="6">
    <source>
        <dbReference type="ARBA" id="ARBA00023136"/>
    </source>
</evidence>
<dbReference type="SMART" id="SM01381">
    <property type="entry name" value="7TM_GPCR_Srsx"/>
    <property type="match status" value="1"/>
</dbReference>
<keyword evidence="8 10" id="KW-0675">Receptor</keyword>
<dbReference type="SUPFAM" id="SSF81321">
    <property type="entry name" value="Family A G protein-coupled receptor-like"/>
    <property type="match status" value="1"/>
</dbReference>
<evidence type="ECO:0000313" key="14">
    <source>
        <dbReference type="Ensembl" id="ENSNFUP00015010785.1"/>
    </source>
</evidence>
<keyword evidence="3 10" id="KW-0812">Transmembrane</keyword>
<protein>
    <submittedName>
        <fullName evidence="14">Adrenoceptor beta 3a</fullName>
    </submittedName>
</protein>
<dbReference type="GO" id="GO:0043410">
    <property type="term" value="P:positive regulation of MAPK cascade"/>
    <property type="evidence" value="ECO:0007669"/>
    <property type="project" value="TreeGrafter"/>
</dbReference>
<evidence type="ECO:0000256" key="3">
    <source>
        <dbReference type="ARBA" id="ARBA00022692"/>
    </source>
</evidence>
<organism evidence="14 15">
    <name type="scientific">Nothobranchius furzeri</name>
    <name type="common">Turquoise killifish</name>
    <dbReference type="NCBI Taxonomy" id="105023"/>
    <lineage>
        <taxon>Eukaryota</taxon>
        <taxon>Metazoa</taxon>
        <taxon>Chordata</taxon>
        <taxon>Craniata</taxon>
        <taxon>Vertebrata</taxon>
        <taxon>Euteleostomi</taxon>
        <taxon>Actinopterygii</taxon>
        <taxon>Neopterygii</taxon>
        <taxon>Teleostei</taxon>
        <taxon>Neoteleostei</taxon>
        <taxon>Acanthomorphata</taxon>
        <taxon>Ovalentaria</taxon>
        <taxon>Atherinomorphae</taxon>
        <taxon>Cyprinodontiformes</taxon>
        <taxon>Nothobranchiidae</taxon>
        <taxon>Nothobranchius</taxon>
    </lineage>
</organism>
<proteinExistence type="inferred from homology"/>
<keyword evidence="5 10" id="KW-0297">G-protein coupled receptor</keyword>
<keyword evidence="4 12" id="KW-1133">Transmembrane helix</keyword>
<dbReference type="PANTHER" id="PTHR24248">
    <property type="entry name" value="ADRENERGIC RECEPTOR-RELATED G-PROTEIN COUPLED RECEPTOR"/>
    <property type="match status" value="1"/>
</dbReference>
<sequence length="431" mass="47775">VESSNASTHTGTLLSSAPLGLWFLAVVVNIIVITVVGNLLVIVAVARTAQLQTTTNIFIMSLACADLIMGILVVPPGASYVVTGDWQLSKTVCDLWTSVDVLCVTASIETLCAIAVDRYIAITRPLRHKVLLSKLRARVVVCSVWVVSALISFMPIMIGLWRDSQDVIAMDCYEDSRCCDFLTNSIYAISSSLVSFYIPLVIMIIVYTEVFVIARRQVQRIDDNLKRFQNKSPAAQIPAGPNLNHILPAAFVGSSSNVLRKKSSKRRPSRLLLVKEHKAIITLGFIMGTFTVCWLPFFVANIIRGWNKDIIEERFFLLLNWLGYINSGLNPIIYCRSPEFRSAFKNLLSCPWLWLNELPKELRTACSCFLWKTNAGLAGSFQKSLDCGMEITEVTESLGSRSEDSSRGSLQPNGSAHSSDCLEPEIKCNHD</sequence>
<evidence type="ECO:0000256" key="9">
    <source>
        <dbReference type="ARBA" id="ARBA00023224"/>
    </source>
</evidence>
<dbReference type="GO" id="GO:0002025">
    <property type="term" value="P:norepinephrine-epinephrine-mediated vasodilation involved in regulation of systemic arterial blood pressure"/>
    <property type="evidence" value="ECO:0007669"/>
    <property type="project" value="TreeGrafter"/>
</dbReference>
<evidence type="ECO:0000256" key="7">
    <source>
        <dbReference type="ARBA" id="ARBA00023157"/>
    </source>
</evidence>
<keyword evidence="15" id="KW-1185">Reference proteome</keyword>
<accession>A0A8C6KYB6</accession>
<evidence type="ECO:0000256" key="8">
    <source>
        <dbReference type="ARBA" id="ARBA00023170"/>
    </source>
</evidence>
<dbReference type="GO" id="GO:0071880">
    <property type="term" value="P:adenylate cyclase-activating adrenergic receptor signaling pathway"/>
    <property type="evidence" value="ECO:0007669"/>
    <property type="project" value="TreeGrafter"/>
</dbReference>